<evidence type="ECO:0008006" key="4">
    <source>
        <dbReference type="Google" id="ProtNLM"/>
    </source>
</evidence>
<evidence type="ECO:0000256" key="2">
    <source>
        <dbReference type="SAM" id="Phobius"/>
    </source>
</evidence>
<dbReference type="Gene3D" id="3.90.550.20">
    <property type="match status" value="1"/>
</dbReference>
<dbReference type="GO" id="GO:0051999">
    <property type="term" value="P:mannosyl-inositol phosphorylceramide biosynthetic process"/>
    <property type="evidence" value="ECO:0007669"/>
    <property type="project" value="TreeGrafter"/>
</dbReference>
<dbReference type="InterPro" id="IPR029044">
    <property type="entry name" value="Nucleotide-diphossugar_trans"/>
</dbReference>
<dbReference type="EMBL" id="MN740670">
    <property type="protein sequence ID" value="QHU06984.1"/>
    <property type="molecule type" value="Genomic_DNA"/>
</dbReference>
<keyword evidence="2" id="KW-0812">Transmembrane</keyword>
<dbReference type="Pfam" id="PF04488">
    <property type="entry name" value="Gly_transf_sug"/>
    <property type="match status" value="1"/>
</dbReference>
<dbReference type="PANTHER" id="PTHR32385">
    <property type="entry name" value="MANNOSYL PHOSPHORYLINOSITOL CERAMIDE SYNTHASE"/>
    <property type="match status" value="1"/>
</dbReference>
<dbReference type="GO" id="GO:0016020">
    <property type="term" value="C:membrane"/>
    <property type="evidence" value="ECO:0007669"/>
    <property type="project" value="GOC"/>
</dbReference>
<name>A0A6C0JTH9_9ZZZZ</name>
<evidence type="ECO:0000256" key="1">
    <source>
        <dbReference type="ARBA" id="ARBA00022679"/>
    </source>
</evidence>
<dbReference type="AlphaFoldDB" id="A0A6C0JTH9"/>
<keyword evidence="2" id="KW-0472">Membrane</keyword>
<dbReference type="InterPro" id="IPR051706">
    <property type="entry name" value="Glycosyltransferase_domain"/>
</dbReference>
<protein>
    <recommendedName>
        <fullName evidence="4">Glycosyltransferase</fullName>
    </recommendedName>
</protein>
<keyword evidence="1" id="KW-0808">Transferase</keyword>
<dbReference type="PANTHER" id="PTHR32385:SF15">
    <property type="entry name" value="INOSITOL PHOSPHOCERAMIDE MANNOSYLTRANSFERASE 1"/>
    <property type="match status" value="1"/>
</dbReference>
<feature type="transmembrane region" description="Helical" evidence="2">
    <location>
        <begin position="6"/>
        <end position="27"/>
    </location>
</feature>
<accession>A0A6C0JTH9</accession>
<reference evidence="3" key="1">
    <citation type="journal article" date="2020" name="Nature">
        <title>Giant virus diversity and host interactions through global metagenomics.</title>
        <authorList>
            <person name="Schulz F."/>
            <person name="Roux S."/>
            <person name="Paez-Espino D."/>
            <person name="Jungbluth S."/>
            <person name="Walsh D.A."/>
            <person name="Denef V.J."/>
            <person name="McMahon K.D."/>
            <person name="Konstantinidis K.T."/>
            <person name="Eloe-Fadrosh E.A."/>
            <person name="Kyrpides N.C."/>
            <person name="Woyke T."/>
        </authorList>
    </citation>
    <scope>NUCLEOTIDE SEQUENCE</scope>
    <source>
        <strain evidence="3">GVMAG-S-1038524-41</strain>
    </source>
</reference>
<dbReference type="SUPFAM" id="SSF53448">
    <property type="entry name" value="Nucleotide-diphospho-sugar transferases"/>
    <property type="match status" value="1"/>
</dbReference>
<organism evidence="3">
    <name type="scientific">viral metagenome</name>
    <dbReference type="NCBI Taxonomy" id="1070528"/>
    <lineage>
        <taxon>unclassified sequences</taxon>
        <taxon>metagenomes</taxon>
        <taxon>organismal metagenomes</taxon>
    </lineage>
</organism>
<keyword evidence="2" id="KW-1133">Transmembrane helix</keyword>
<dbReference type="InterPro" id="IPR007577">
    <property type="entry name" value="GlycoTrfase_DXD_sugar-bd_CS"/>
</dbReference>
<proteinExistence type="predicted"/>
<dbReference type="GO" id="GO:0000030">
    <property type="term" value="F:mannosyltransferase activity"/>
    <property type="evidence" value="ECO:0007669"/>
    <property type="project" value="TreeGrafter"/>
</dbReference>
<evidence type="ECO:0000313" key="3">
    <source>
        <dbReference type="EMBL" id="QHU06984.1"/>
    </source>
</evidence>
<sequence length="498" mass="58695">MIWIIFIVVCVYLFGYSLLHKIVFFVLKTYHKCRPAKTRKNAYLLPIPKLNIHFHQKSSIALIQPVYNANNRIYCDKHNIDYIHYSGNMFQTIDYSFNNSSYKYVVYMKNYMNIIDHQKEFKRIIDQAGDVELILCRDENRKDISLNVVIFRRSEWTSYKLRQLYWAKDVNNDLILDQIYTDYARPISNNTINSGLPYRLCNICIYNEHAFNSYSSCFIQTSKLSRIVIPIYPWCKIPGYDEISSYIPPNTCCTNKIPKYIFQTMETTLLPSQMVKDMRKWIDMNPEYQYTYFTSLDRIEFLTKNFHPYVVNAYNKLLPGAYKADLWRCCVLFIHGGIYADSRVVPLIPLCDIIDESDKFIIATERIPCWLWNGFMCSIPRHRVLKKIIHYICQAVHAGYYGDNTLDISGPSCVGKMMNTYLMRPENSIFSPGNKKLGVKILSLTVLSNPYLKYKGRKIIRTRAVTGITEHNFRSISGIEKYGESWWNKRVYKHNLIR</sequence>